<dbReference type="InterPro" id="IPR055348">
    <property type="entry name" value="DctQ"/>
</dbReference>
<keyword evidence="3" id="KW-1003">Cell membrane</keyword>
<dbReference type="RefSeq" id="WP_015853089.1">
    <property type="nucleotide sequence ID" value="NC_012881.1"/>
</dbReference>
<evidence type="ECO:0000256" key="4">
    <source>
        <dbReference type="ARBA" id="ARBA00022519"/>
    </source>
</evidence>
<keyword evidence="2" id="KW-0813">Transport</keyword>
<dbReference type="GO" id="GO:0005886">
    <property type="term" value="C:plasma membrane"/>
    <property type="evidence" value="ECO:0007669"/>
    <property type="project" value="UniProtKB-SubCell"/>
</dbReference>
<dbReference type="Proteomes" id="UP000002601">
    <property type="component" value="Chromosome"/>
</dbReference>
<keyword evidence="12" id="KW-1185">Reference proteome</keyword>
<dbReference type="GO" id="GO:0022857">
    <property type="term" value="F:transmembrane transporter activity"/>
    <property type="evidence" value="ECO:0007669"/>
    <property type="project" value="TreeGrafter"/>
</dbReference>
<dbReference type="KEGG" id="dsa:Desal_3222"/>
<feature type="transmembrane region" description="Helical" evidence="9">
    <location>
        <begin position="50"/>
        <end position="68"/>
    </location>
</feature>
<keyword evidence="4" id="KW-0997">Cell inner membrane</keyword>
<evidence type="ECO:0000256" key="3">
    <source>
        <dbReference type="ARBA" id="ARBA00022475"/>
    </source>
</evidence>
<organism evidence="11 12">
    <name type="scientific">Maridesulfovibrio salexigens (strain ATCC 14822 / DSM 2638 / NCIMB 8403 / VKM B-1763)</name>
    <name type="common">Desulfovibrio salexigens</name>
    <dbReference type="NCBI Taxonomy" id="526222"/>
    <lineage>
        <taxon>Bacteria</taxon>
        <taxon>Pseudomonadati</taxon>
        <taxon>Thermodesulfobacteriota</taxon>
        <taxon>Desulfovibrionia</taxon>
        <taxon>Desulfovibrionales</taxon>
        <taxon>Desulfovibrionaceae</taxon>
        <taxon>Maridesulfovibrio</taxon>
    </lineage>
</organism>
<proteinExistence type="inferred from homology"/>
<dbReference type="OrthoDB" id="9797534at2"/>
<sequence length="161" mass="17538">MRAIIRLIEGLSVGGAFLSAAGMIFIVCLVVIEIFLRSVLNTSTLVSSEYGGYALVYLILTGLAYTMKEDGLIRINLLTSHFSENGKRIADIISGILGAAITAFALNYTVQMVYETWDLEMTADTIAETPLWIPQLAIPVGLALLLLQIIAFIARRAINDK</sequence>
<dbReference type="InterPro" id="IPR007387">
    <property type="entry name" value="TRAP_DctQ"/>
</dbReference>
<evidence type="ECO:0000256" key="2">
    <source>
        <dbReference type="ARBA" id="ARBA00022448"/>
    </source>
</evidence>
<gene>
    <name evidence="11" type="ordered locus">Desal_3222</name>
</gene>
<keyword evidence="6 9" id="KW-1133">Transmembrane helix</keyword>
<accession>C6C272</accession>
<dbReference type="PANTHER" id="PTHR35011:SF2">
    <property type="entry name" value="2,3-DIKETO-L-GULONATE TRAP TRANSPORTER SMALL PERMEASE PROTEIN YIAM"/>
    <property type="match status" value="1"/>
</dbReference>
<keyword evidence="5 9" id="KW-0812">Transmembrane</keyword>
<evidence type="ECO:0000256" key="1">
    <source>
        <dbReference type="ARBA" id="ARBA00004429"/>
    </source>
</evidence>
<dbReference type="eggNOG" id="COG4665">
    <property type="taxonomic scope" value="Bacteria"/>
</dbReference>
<evidence type="ECO:0000256" key="8">
    <source>
        <dbReference type="ARBA" id="ARBA00038436"/>
    </source>
</evidence>
<dbReference type="AlphaFoldDB" id="C6C272"/>
<feature type="transmembrane region" description="Helical" evidence="9">
    <location>
        <begin position="131"/>
        <end position="154"/>
    </location>
</feature>
<evidence type="ECO:0000256" key="6">
    <source>
        <dbReference type="ARBA" id="ARBA00022989"/>
    </source>
</evidence>
<comment type="similarity">
    <text evidence="8">Belongs to the TRAP transporter small permease family.</text>
</comment>
<keyword evidence="7 9" id="KW-0472">Membrane</keyword>
<feature type="transmembrane region" description="Helical" evidence="9">
    <location>
        <begin position="12"/>
        <end position="38"/>
    </location>
</feature>
<dbReference type="EMBL" id="CP001649">
    <property type="protein sequence ID" value="ACS81273.1"/>
    <property type="molecule type" value="Genomic_DNA"/>
</dbReference>
<dbReference type="GO" id="GO:0015740">
    <property type="term" value="P:C4-dicarboxylate transport"/>
    <property type="evidence" value="ECO:0007669"/>
    <property type="project" value="TreeGrafter"/>
</dbReference>
<dbReference type="HOGENOM" id="CLU_086356_2_3_7"/>
<evidence type="ECO:0000313" key="12">
    <source>
        <dbReference type="Proteomes" id="UP000002601"/>
    </source>
</evidence>
<dbReference type="Pfam" id="PF04290">
    <property type="entry name" value="DctQ"/>
    <property type="match status" value="1"/>
</dbReference>
<evidence type="ECO:0000256" key="7">
    <source>
        <dbReference type="ARBA" id="ARBA00023136"/>
    </source>
</evidence>
<evidence type="ECO:0000256" key="5">
    <source>
        <dbReference type="ARBA" id="ARBA00022692"/>
    </source>
</evidence>
<feature type="domain" description="Tripartite ATP-independent periplasmic transporters DctQ component" evidence="10">
    <location>
        <begin position="26"/>
        <end position="157"/>
    </location>
</feature>
<feature type="transmembrane region" description="Helical" evidence="9">
    <location>
        <begin position="89"/>
        <end position="111"/>
    </location>
</feature>
<protein>
    <submittedName>
        <fullName evidence="11">Tripartite ATP-independent periplasmic transporter DctQ component</fullName>
    </submittedName>
</protein>
<evidence type="ECO:0000259" key="10">
    <source>
        <dbReference type="Pfam" id="PF04290"/>
    </source>
</evidence>
<evidence type="ECO:0000256" key="9">
    <source>
        <dbReference type="SAM" id="Phobius"/>
    </source>
</evidence>
<name>C6C272_MARSD</name>
<comment type="subcellular location">
    <subcellularLocation>
        <location evidence="1">Cell inner membrane</location>
        <topology evidence="1">Multi-pass membrane protein</topology>
    </subcellularLocation>
</comment>
<dbReference type="PANTHER" id="PTHR35011">
    <property type="entry name" value="2,3-DIKETO-L-GULONATE TRAP TRANSPORTER SMALL PERMEASE PROTEIN YIAM"/>
    <property type="match status" value="1"/>
</dbReference>
<reference evidence="11 12" key="1">
    <citation type="submission" date="2009-06" db="EMBL/GenBank/DDBJ databases">
        <title>Complete sequence of Desulfovibrio salexigens DSM 2638.</title>
        <authorList>
            <consortium name="US DOE Joint Genome Institute"/>
            <person name="Lucas S."/>
            <person name="Copeland A."/>
            <person name="Lapidus A."/>
            <person name="Glavina del Rio T."/>
            <person name="Tice H."/>
            <person name="Bruce D."/>
            <person name="Goodwin L."/>
            <person name="Pitluck S."/>
            <person name="Munk A.C."/>
            <person name="Brettin T."/>
            <person name="Detter J.C."/>
            <person name="Han C."/>
            <person name="Tapia R."/>
            <person name="Larimer F."/>
            <person name="Land M."/>
            <person name="Hauser L."/>
            <person name="Kyrpides N."/>
            <person name="Anderson I."/>
            <person name="Wall J.D."/>
            <person name="Arkin A.P."/>
            <person name="Dehal P."/>
            <person name="Chivian D."/>
            <person name="Giles B."/>
            <person name="Hazen T.C."/>
        </authorList>
    </citation>
    <scope>NUCLEOTIDE SEQUENCE [LARGE SCALE GENOMIC DNA]</scope>
    <source>
        <strain evidence="12">ATCC 14822 / DSM 2638 / NCIMB 8403 / VKM B-1763</strain>
    </source>
</reference>
<evidence type="ECO:0000313" key="11">
    <source>
        <dbReference type="EMBL" id="ACS81273.1"/>
    </source>
</evidence>
<dbReference type="STRING" id="526222.Desal_3222"/>